<dbReference type="Pfam" id="PF00530">
    <property type="entry name" value="SRCR"/>
    <property type="match status" value="1"/>
</dbReference>
<accession>A0A9D4DDE5</accession>
<evidence type="ECO:0000313" key="4">
    <source>
        <dbReference type="EMBL" id="KAH3747299.1"/>
    </source>
</evidence>
<dbReference type="Proteomes" id="UP000828390">
    <property type="component" value="Unassembled WGS sequence"/>
</dbReference>
<organism evidence="4 5">
    <name type="scientific">Dreissena polymorpha</name>
    <name type="common">Zebra mussel</name>
    <name type="synonym">Mytilus polymorpha</name>
    <dbReference type="NCBI Taxonomy" id="45954"/>
    <lineage>
        <taxon>Eukaryota</taxon>
        <taxon>Metazoa</taxon>
        <taxon>Spiralia</taxon>
        <taxon>Lophotrochozoa</taxon>
        <taxon>Mollusca</taxon>
        <taxon>Bivalvia</taxon>
        <taxon>Autobranchia</taxon>
        <taxon>Heteroconchia</taxon>
        <taxon>Euheterodonta</taxon>
        <taxon>Imparidentia</taxon>
        <taxon>Neoheterodontei</taxon>
        <taxon>Myida</taxon>
        <taxon>Dreissenoidea</taxon>
        <taxon>Dreissenidae</taxon>
        <taxon>Dreissena</taxon>
    </lineage>
</organism>
<comment type="caution">
    <text evidence="2">Lacks conserved residue(s) required for the propagation of feature annotation.</text>
</comment>
<gene>
    <name evidence="4" type="ORF">DPMN_181724</name>
</gene>
<reference evidence="4" key="2">
    <citation type="submission" date="2020-11" db="EMBL/GenBank/DDBJ databases">
        <authorList>
            <person name="McCartney M.A."/>
            <person name="Auch B."/>
            <person name="Kono T."/>
            <person name="Mallez S."/>
            <person name="Becker A."/>
            <person name="Gohl D.M."/>
            <person name="Silverstein K.A.T."/>
            <person name="Koren S."/>
            <person name="Bechman K.B."/>
            <person name="Herman A."/>
            <person name="Abrahante J.E."/>
            <person name="Garbe J."/>
        </authorList>
    </citation>
    <scope>NUCLEOTIDE SEQUENCE</scope>
    <source>
        <strain evidence="4">Duluth1</strain>
        <tissue evidence="4">Whole animal</tissue>
    </source>
</reference>
<feature type="domain" description="SRCR" evidence="3">
    <location>
        <begin position="94"/>
        <end position="139"/>
    </location>
</feature>
<dbReference type="EMBL" id="JAIWYP010000010">
    <property type="protein sequence ID" value="KAH3747299.1"/>
    <property type="molecule type" value="Genomic_DNA"/>
</dbReference>
<proteinExistence type="predicted"/>
<sequence length="139" mass="15500">MIADPPLNITDVRLVDGPDPNEGRVEIAVGGVFGTIFTDLYTSLVQDMAMALDLYTLINFIVMELKLPLTNVYTFKTDNAVTAEMCTPVQVQDIRLVNQEVYPYRGTVELKINDTWGTICGNMFGVEEATVLCRMMNAR</sequence>
<dbReference type="PROSITE" id="PS50287">
    <property type="entry name" value="SRCR_2"/>
    <property type="match status" value="2"/>
</dbReference>
<name>A0A9D4DDE5_DREPO</name>
<dbReference type="AlphaFoldDB" id="A0A9D4DDE5"/>
<reference evidence="4" key="1">
    <citation type="journal article" date="2019" name="bioRxiv">
        <title>The Genome of the Zebra Mussel, Dreissena polymorpha: A Resource for Invasive Species Research.</title>
        <authorList>
            <person name="McCartney M.A."/>
            <person name="Auch B."/>
            <person name="Kono T."/>
            <person name="Mallez S."/>
            <person name="Zhang Y."/>
            <person name="Obille A."/>
            <person name="Becker A."/>
            <person name="Abrahante J.E."/>
            <person name="Garbe J."/>
            <person name="Badalamenti J.P."/>
            <person name="Herman A."/>
            <person name="Mangelson H."/>
            <person name="Liachko I."/>
            <person name="Sullivan S."/>
            <person name="Sone E.D."/>
            <person name="Koren S."/>
            <person name="Silverstein K.A.T."/>
            <person name="Beckman K.B."/>
            <person name="Gohl D.M."/>
        </authorList>
    </citation>
    <scope>NUCLEOTIDE SEQUENCE</scope>
    <source>
        <strain evidence="4">Duluth1</strain>
        <tissue evidence="4">Whole animal</tissue>
    </source>
</reference>
<dbReference type="Gene3D" id="3.10.250.10">
    <property type="entry name" value="SRCR-like domain"/>
    <property type="match status" value="2"/>
</dbReference>
<comment type="caution">
    <text evidence="4">The sequence shown here is derived from an EMBL/GenBank/DDBJ whole genome shotgun (WGS) entry which is preliminary data.</text>
</comment>
<evidence type="ECO:0000256" key="2">
    <source>
        <dbReference type="PROSITE-ProRule" id="PRU00196"/>
    </source>
</evidence>
<dbReference type="PRINTS" id="PR00258">
    <property type="entry name" value="SPERACTRCPTR"/>
</dbReference>
<evidence type="ECO:0000313" key="5">
    <source>
        <dbReference type="Proteomes" id="UP000828390"/>
    </source>
</evidence>
<dbReference type="InterPro" id="IPR036772">
    <property type="entry name" value="SRCR-like_dom_sf"/>
</dbReference>
<feature type="domain" description="SRCR" evidence="3">
    <location>
        <begin position="12"/>
        <end position="42"/>
    </location>
</feature>
<keyword evidence="5" id="KW-1185">Reference proteome</keyword>
<evidence type="ECO:0000256" key="1">
    <source>
        <dbReference type="ARBA" id="ARBA00023157"/>
    </source>
</evidence>
<dbReference type="InterPro" id="IPR001190">
    <property type="entry name" value="SRCR"/>
</dbReference>
<dbReference type="PANTHER" id="PTHR48071:SF18">
    <property type="entry name" value="DELETED IN MALIGNANT BRAIN TUMORS 1 PROTEIN-RELATED"/>
    <property type="match status" value="1"/>
</dbReference>
<evidence type="ECO:0000259" key="3">
    <source>
        <dbReference type="PROSITE" id="PS50287"/>
    </source>
</evidence>
<keyword evidence="1" id="KW-1015">Disulfide bond</keyword>
<dbReference type="SUPFAM" id="SSF56487">
    <property type="entry name" value="SRCR-like"/>
    <property type="match status" value="2"/>
</dbReference>
<protein>
    <recommendedName>
        <fullName evidence="3">SRCR domain-containing protein</fullName>
    </recommendedName>
</protein>
<dbReference type="GO" id="GO:0016020">
    <property type="term" value="C:membrane"/>
    <property type="evidence" value="ECO:0007669"/>
    <property type="project" value="InterPro"/>
</dbReference>
<dbReference type="PANTHER" id="PTHR48071">
    <property type="entry name" value="SRCR DOMAIN-CONTAINING PROTEIN"/>
    <property type="match status" value="1"/>
</dbReference>